<dbReference type="EMBL" id="ML002671">
    <property type="protein sequence ID" value="RKP36340.1"/>
    <property type="molecule type" value="Genomic_DNA"/>
</dbReference>
<evidence type="ECO:0000313" key="8">
    <source>
        <dbReference type="EMBL" id="RKP36340.1"/>
    </source>
</evidence>
<organism evidence="8 9">
    <name type="scientific">Dimargaris cristalligena</name>
    <dbReference type="NCBI Taxonomy" id="215637"/>
    <lineage>
        <taxon>Eukaryota</taxon>
        <taxon>Fungi</taxon>
        <taxon>Fungi incertae sedis</taxon>
        <taxon>Zoopagomycota</taxon>
        <taxon>Kickxellomycotina</taxon>
        <taxon>Dimargaritomycetes</taxon>
        <taxon>Dimargaritales</taxon>
        <taxon>Dimargaritaceae</taxon>
        <taxon>Dimargaris</taxon>
    </lineage>
</organism>
<feature type="domain" description="Tryptophan synthase beta chain-like PALP" evidence="7">
    <location>
        <begin position="20"/>
        <end position="142"/>
    </location>
</feature>
<dbReference type="PANTHER" id="PTHR48078">
    <property type="entry name" value="THREONINE DEHYDRATASE, MITOCHONDRIAL-RELATED"/>
    <property type="match status" value="1"/>
</dbReference>
<dbReference type="EC" id="4.3.1.17" evidence="3"/>
<dbReference type="Gene3D" id="3.40.50.1100">
    <property type="match status" value="1"/>
</dbReference>
<dbReference type="AlphaFoldDB" id="A0A4P9ZUR4"/>
<evidence type="ECO:0000256" key="6">
    <source>
        <dbReference type="ARBA" id="ARBA00049406"/>
    </source>
</evidence>
<evidence type="ECO:0000313" key="9">
    <source>
        <dbReference type="Proteomes" id="UP000268162"/>
    </source>
</evidence>
<evidence type="ECO:0000259" key="7">
    <source>
        <dbReference type="Pfam" id="PF00291"/>
    </source>
</evidence>
<dbReference type="InterPro" id="IPR050147">
    <property type="entry name" value="Ser/Thr_Dehydratase"/>
</dbReference>
<dbReference type="InterPro" id="IPR036052">
    <property type="entry name" value="TrpB-like_PALP_sf"/>
</dbReference>
<dbReference type="InterPro" id="IPR001926">
    <property type="entry name" value="TrpB-like_PALP"/>
</dbReference>
<dbReference type="GO" id="GO:0009097">
    <property type="term" value="P:isoleucine biosynthetic process"/>
    <property type="evidence" value="ECO:0007669"/>
    <property type="project" value="TreeGrafter"/>
</dbReference>
<comment type="catalytic activity">
    <reaction evidence="6">
        <text>L-serine = pyruvate + NH4(+)</text>
        <dbReference type="Rhea" id="RHEA:19169"/>
        <dbReference type="ChEBI" id="CHEBI:15361"/>
        <dbReference type="ChEBI" id="CHEBI:28938"/>
        <dbReference type="ChEBI" id="CHEBI:33384"/>
        <dbReference type="EC" id="4.3.1.17"/>
    </reaction>
</comment>
<evidence type="ECO:0000256" key="5">
    <source>
        <dbReference type="ARBA" id="ARBA00023239"/>
    </source>
</evidence>
<protein>
    <recommendedName>
        <fullName evidence="3">L-serine ammonia-lyase</fullName>
        <ecNumber evidence="3">4.3.1.17</ecNumber>
    </recommendedName>
</protein>
<dbReference type="GO" id="GO:0006565">
    <property type="term" value="P:L-serine catabolic process"/>
    <property type="evidence" value="ECO:0007669"/>
    <property type="project" value="TreeGrafter"/>
</dbReference>
<proteinExistence type="inferred from homology"/>
<dbReference type="Pfam" id="PF00291">
    <property type="entry name" value="PALP"/>
    <property type="match status" value="1"/>
</dbReference>
<keyword evidence="5" id="KW-0456">Lyase</keyword>
<dbReference type="GO" id="GO:0004794">
    <property type="term" value="F:threonine deaminase activity"/>
    <property type="evidence" value="ECO:0007669"/>
    <property type="project" value="TreeGrafter"/>
</dbReference>
<dbReference type="GO" id="GO:0003941">
    <property type="term" value="F:L-serine ammonia-lyase activity"/>
    <property type="evidence" value="ECO:0007669"/>
    <property type="project" value="UniProtKB-EC"/>
</dbReference>
<keyword evidence="9" id="KW-1185">Reference proteome</keyword>
<evidence type="ECO:0000256" key="1">
    <source>
        <dbReference type="ARBA" id="ARBA00001933"/>
    </source>
</evidence>
<comment type="cofactor">
    <cofactor evidence="1">
        <name>pyridoxal 5'-phosphate</name>
        <dbReference type="ChEBI" id="CHEBI:597326"/>
    </cofactor>
</comment>
<reference evidence="9" key="1">
    <citation type="journal article" date="2018" name="Nat. Microbiol.">
        <title>Leveraging single-cell genomics to expand the fungal tree of life.</title>
        <authorList>
            <person name="Ahrendt S.R."/>
            <person name="Quandt C.A."/>
            <person name="Ciobanu D."/>
            <person name="Clum A."/>
            <person name="Salamov A."/>
            <person name="Andreopoulos B."/>
            <person name="Cheng J.F."/>
            <person name="Woyke T."/>
            <person name="Pelin A."/>
            <person name="Henrissat B."/>
            <person name="Reynolds N.K."/>
            <person name="Benny G.L."/>
            <person name="Smith M.E."/>
            <person name="James T.Y."/>
            <person name="Grigoriev I.V."/>
        </authorList>
    </citation>
    <scope>NUCLEOTIDE SEQUENCE [LARGE SCALE GENOMIC DNA]</scope>
    <source>
        <strain evidence="9">RSA 468</strain>
    </source>
</reference>
<name>A0A4P9ZUR4_9FUNG</name>
<evidence type="ECO:0000256" key="3">
    <source>
        <dbReference type="ARBA" id="ARBA00012093"/>
    </source>
</evidence>
<gene>
    <name evidence="8" type="ORF">BJ085DRAFT_43091</name>
</gene>
<sequence length="193" mass="20862">MAELQVQLHHLEPHAILCGGLKTFQWPDVPVVAVETHGSNVFQRSRVAGAVQRLERCKTLAGSLVSHQLSATAFELSLSHPVIPFAVSDPMAANASQLFADDHQMMVEPACGAILSLIYSGVIRDVVPNLQPDSHIVVILTGRNDITIGKLNDFQLKYANPPTIVKSGSEIYMRLANDSELMGDGTKDTPSPV</sequence>
<keyword evidence="4" id="KW-0663">Pyridoxal phosphate</keyword>
<dbReference type="PANTHER" id="PTHR48078:SF2">
    <property type="entry name" value="CATABOLIC L-SERINE_THREONINE DEHYDRATASE"/>
    <property type="match status" value="1"/>
</dbReference>
<dbReference type="STRING" id="215637.A0A4P9ZUR4"/>
<evidence type="ECO:0000256" key="4">
    <source>
        <dbReference type="ARBA" id="ARBA00022898"/>
    </source>
</evidence>
<dbReference type="SUPFAM" id="SSF53686">
    <property type="entry name" value="Tryptophan synthase beta subunit-like PLP-dependent enzymes"/>
    <property type="match status" value="1"/>
</dbReference>
<dbReference type="Proteomes" id="UP000268162">
    <property type="component" value="Unassembled WGS sequence"/>
</dbReference>
<dbReference type="GO" id="GO:0006567">
    <property type="term" value="P:L-threonine catabolic process"/>
    <property type="evidence" value="ECO:0007669"/>
    <property type="project" value="TreeGrafter"/>
</dbReference>
<accession>A0A4P9ZUR4</accession>
<comment type="similarity">
    <text evidence="2">Belongs to the serine/threonine dehydratase family.</text>
</comment>
<evidence type="ECO:0000256" key="2">
    <source>
        <dbReference type="ARBA" id="ARBA00010869"/>
    </source>
</evidence>